<evidence type="ECO:0000313" key="2">
    <source>
        <dbReference type="EMBL" id="KAK9791138.1"/>
    </source>
</evidence>
<reference evidence="2 3" key="1">
    <citation type="journal article" date="2024" name="Nat. Commun.">
        <title>Phylogenomics reveals the evolutionary origins of lichenization in chlorophyte algae.</title>
        <authorList>
            <person name="Puginier C."/>
            <person name="Libourel C."/>
            <person name="Otte J."/>
            <person name="Skaloud P."/>
            <person name="Haon M."/>
            <person name="Grisel S."/>
            <person name="Petersen M."/>
            <person name="Berrin J.G."/>
            <person name="Delaux P.M."/>
            <person name="Dal Grande F."/>
            <person name="Keller J."/>
        </authorList>
    </citation>
    <scope>NUCLEOTIDE SEQUENCE [LARGE SCALE GENOMIC DNA]</scope>
    <source>
        <strain evidence="2 3">SAG 2036</strain>
    </source>
</reference>
<dbReference type="Gene3D" id="3.80.10.10">
    <property type="entry name" value="Ribonuclease Inhibitor"/>
    <property type="match status" value="1"/>
</dbReference>
<dbReference type="GO" id="GO:0005930">
    <property type="term" value="C:axoneme"/>
    <property type="evidence" value="ECO:0007669"/>
    <property type="project" value="UniProtKB-SubCell"/>
</dbReference>
<evidence type="ECO:0000313" key="3">
    <source>
        <dbReference type="Proteomes" id="UP001465755"/>
    </source>
</evidence>
<name>A0AAW1NNF5_9CHLO</name>
<protein>
    <submittedName>
        <fullName evidence="2">Uncharacterized protein</fullName>
    </submittedName>
</protein>
<evidence type="ECO:0000256" key="1">
    <source>
        <dbReference type="ARBA" id="ARBA00004430"/>
    </source>
</evidence>
<gene>
    <name evidence="2" type="ORF">WJX73_008292</name>
</gene>
<keyword evidence="3" id="KW-1185">Reference proteome</keyword>
<dbReference type="SUPFAM" id="SSF52047">
    <property type="entry name" value="RNI-like"/>
    <property type="match status" value="1"/>
</dbReference>
<organism evidence="2 3">
    <name type="scientific">Symbiochloris irregularis</name>
    <dbReference type="NCBI Taxonomy" id="706552"/>
    <lineage>
        <taxon>Eukaryota</taxon>
        <taxon>Viridiplantae</taxon>
        <taxon>Chlorophyta</taxon>
        <taxon>core chlorophytes</taxon>
        <taxon>Trebouxiophyceae</taxon>
        <taxon>Trebouxiales</taxon>
        <taxon>Trebouxiaceae</taxon>
        <taxon>Symbiochloris</taxon>
    </lineage>
</organism>
<comment type="caution">
    <text evidence="2">The sequence shown here is derived from an EMBL/GenBank/DDBJ whole genome shotgun (WGS) entry which is preliminary data.</text>
</comment>
<accession>A0AAW1NNF5</accession>
<dbReference type="InterPro" id="IPR032675">
    <property type="entry name" value="LRR_dom_sf"/>
</dbReference>
<comment type="subcellular location">
    <subcellularLocation>
        <location evidence="1">Cytoplasm</location>
        <location evidence="1">Cytoskeleton</location>
        <location evidence="1">Cilium axoneme</location>
    </subcellularLocation>
</comment>
<proteinExistence type="predicted"/>
<dbReference type="EMBL" id="JALJOQ010000183">
    <property type="protein sequence ID" value="KAK9791138.1"/>
    <property type="molecule type" value="Genomic_DNA"/>
</dbReference>
<dbReference type="AlphaFoldDB" id="A0AAW1NNF5"/>
<dbReference type="Proteomes" id="UP001465755">
    <property type="component" value="Unassembled WGS sequence"/>
</dbReference>
<sequence length="179" mass="20486">MPSLSSLWIANLSRGSQLLRRVSSLTRLTSISIRDANIEDFQPLQALPYLMTNLRVLDVRHTRFNSSIQRALLQLEKLCLVAVSRRNVPSRVTHQWKILREVDLKDAPSEEPEEHLSRLTDQQREWMQSLVLQNAAQTGSTPEEDAANEERMRLFDSFCNASGISISSVCWTRPSSFTF</sequence>